<dbReference type="PANTHER" id="PTHR47336">
    <property type="entry name" value="TRANSCRIPTION FACTOR HMS1-RELATED"/>
    <property type="match status" value="1"/>
</dbReference>
<organism evidence="2 3">
    <name type="scientific">Laccaria amethystina LaAM-08-1</name>
    <dbReference type="NCBI Taxonomy" id="1095629"/>
    <lineage>
        <taxon>Eukaryota</taxon>
        <taxon>Fungi</taxon>
        <taxon>Dikarya</taxon>
        <taxon>Basidiomycota</taxon>
        <taxon>Agaricomycotina</taxon>
        <taxon>Agaricomycetes</taxon>
        <taxon>Agaricomycetidae</taxon>
        <taxon>Agaricales</taxon>
        <taxon>Agaricineae</taxon>
        <taxon>Hydnangiaceae</taxon>
        <taxon>Laccaria</taxon>
    </lineage>
</organism>
<dbReference type="Gene3D" id="4.10.280.10">
    <property type="entry name" value="Helix-loop-helix DNA-binding domain"/>
    <property type="match status" value="1"/>
</dbReference>
<feature type="region of interest" description="Disordered" evidence="1">
    <location>
        <begin position="173"/>
        <end position="253"/>
    </location>
</feature>
<dbReference type="Proteomes" id="UP000054477">
    <property type="component" value="Unassembled WGS sequence"/>
</dbReference>
<dbReference type="InterPro" id="IPR052099">
    <property type="entry name" value="Regulatory_TF_Diverse"/>
</dbReference>
<proteinExistence type="predicted"/>
<reference evidence="2 3" key="1">
    <citation type="submission" date="2014-04" db="EMBL/GenBank/DDBJ databases">
        <authorList>
            <consortium name="DOE Joint Genome Institute"/>
            <person name="Kuo A."/>
            <person name="Kohler A."/>
            <person name="Nagy L.G."/>
            <person name="Floudas D."/>
            <person name="Copeland A."/>
            <person name="Barry K.W."/>
            <person name="Cichocki N."/>
            <person name="Veneault-Fourrey C."/>
            <person name="LaButti K."/>
            <person name="Lindquist E.A."/>
            <person name="Lipzen A."/>
            <person name="Lundell T."/>
            <person name="Morin E."/>
            <person name="Murat C."/>
            <person name="Sun H."/>
            <person name="Tunlid A."/>
            <person name="Henrissat B."/>
            <person name="Grigoriev I.V."/>
            <person name="Hibbett D.S."/>
            <person name="Martin F."/>
            <person name="Nordberg H.P."/>
            <person name="Cantor M.N."/>
            <person name="Hua S.X."/>
        </authorList>
    </citation>
    <scope>NUCLEOTIDE SEQUENCE [LARGE SCALE GENOMIC DNA]</scope>
    <source>
        <strain evidence="2 3">LaAM-08-1</strain>
    </source>
</reference>
<evidence type="ECO:0000313" key="3">
    <source>
        <dbReference type="Proteomes" id="UP000054477"/>
    </source>
</evidence>
<dbReference type="PANTHER" id="PTHR47336:SF2">
    <property type="entry name" value="TRANSCRIPTION FACTOR HMS1-RELATED"/>
    <property type="match status" value="1"/>
</dbReference>
<dbReference type="EMBL" id="KN838654">
    <property type="protein sequence ID" value="KIJ99084.1"/>
    <property type="molecule type" value="Genomic_DNA"/>
</dbReference>
<reference evidence="3" key="2">
    <citation type="submission" date="2015-01" db="EMBL/GenBank/DDBJ databases">
        <title>Evolutionary Origins and Diversification of the Mycorrhizal Mutualists.</title>
        <authorList>
            <consortium name="DOE Joint Genome Institute"/>
            <consortium name="Mycorrhizal Genomics Consortium"/>
            <person name="Kohler A."/>
            <person name="Kuo A."/>
            <person name="Nagy L.G."/>
            <person name="Floudas D."/>
            <person name="Copeland A."/>
            <person name="Barry K.W."/>
            <person name="Cichocki N."/>
            <person name="Veneault-Fourrey C."/>
            <person name="LaButti K."/>
            <person name="Lindquist E.A."/>
            <person name="Lipzen A."/>
            <person name="Lundell T."/>
            <person name="Morin E."/>
            <person name="Murat C."/>
            <person name="Riley R."/>
            <person name="Ohm R."/>
            <person name="Sun H."/>
            <person name="Tunlid A."/>
            <person name="Henrissat B."/>
            <person name="Grigoriev I.V."/>
            <person name="Hibbett D.S."/>
            <person name="Martin F."/>
        </authorList>
    </citation>
    <scope>NUCLEOTIDE SEQUENCE [LARGE SCALE GENOMIC DNA]</scope>
    <source>
        <strain evidence="3">LaAM-08-1</strain>
    </source>
</reference>
<evidence type="ECO:0000256" key="1">
    <source>
        <dbReference type="SAM" id="MobiDB-lite"/>
    </source>
</evidence>
<gene>
    <name evidence="2" type="ORF">K443DRAFT_123378</name>
</gene>
<sequence length="407" mass="44477">MNHSPSLRTPPQSLRTTFDNQLACYSQSPKLRVTVNKQAALPISYSHSSFPKASHSPPPTTSLNQNLQFFLFFIGSVNLSSINPTHIVLPSSQALYPSSFHRVIQGSGIGIPDSEDGTVIDDIDERGFVDGVKVARKCSKANVLGNAIEYIRVLKKRENRLKAEQAGLKTLRFGGEEKDEVEGDDLEGDDEESDEEDGDEGDEELRRKRKRPKFPGVSKKALAERKTSTPATGGDSGVPEKRKRGRPRKVVPLPATAATVASPLAPLPQTQPLNAVLGCLLVKRVKQHLGELFIDSVYGRKSEKDDEESTKQKEGEMRRTIDAARELSGQVEELGRVLEKVWKTSCAALDHITVDLNLDKEVDVSQTQDSVDTQINALLSALVLYRLGGVLVGSVESPSSSDVEVGE</sequence>
<accession>A0A0C9WNG5</accession>
<protein>
    <recommendedName>
        <fullName evidence="4">BHLH domain-containing protein</fullName>
    </recommendedName>
</protein>
<feature type="compositionally biased region" description="Acidic residues" evidence="1">
    <location>
        <begin position="177"/>
        <end position="203"/>
    </location>
</feature>
<dbReference type="AlphaFoldDB" id="A0A0C9WNG5"/>
<keyword evidence="3" id="KW-1185">Reference proteome</keyword>
<dbReference type="OrthoDB" id="2133190at2759"/>
<name>A0A0C9WNG5_9AGAR</name>
<dbReference type="HOGENOM" id="CLU_676267_0_0_1"/>
<dbReference type="STRING" id="1095629.A0A0C9WNG5"/>
<dbReference type="InterPro" id="IPR036638">
    <property type="entry name" value="HLH_DNA-bd_sf"/>
</dbReference>
<dbReference type="GO" id="GO:0046983">
    <property type="term" value="F:protein dimerization activity"/>
    <property type="evidence" value="ECO:0007669"/>
    <property type="project" value="InterPro"/>
</dbReference>
<evidence type="ECO:0008006" key="4">
    <source>
        <dbReference type="Google" id="ProtNLM"/>
    </source>
</evidence>
<evidence type="ECO:0000313" key="2">
    <source>
        <dbReference type="EMBL" id="KIJ99084.1"/>
    </source>
</evidence>